<dbReference type="Gene3D" id="3.40.50.1820">
    <property type="entry name" value="alpha/beta hydrolase"/>
    <property type="match status" value="1"/>
</dbReference>
<evidence type="ECO:0000256" key="3">
    <source>
        <dbReference type="ARBA" id="ARBA00022692"/>
    </source>
</evidence>
<feature type="region of interest" description="Disordered" evidence="6">
    <location>
        <begin position="393"/>
        <end position="429"/>
    </location>
</feature>
<feature type="transmembrane region" description="Helical" evidence="7">
    <location>
        <begin position="567"/>
        <end position="590"/>
    </location>
</feature>
<feature type="region of interest" description="Disordered" evidence="6">
    <location>
        <begin position="320"/>
        <end position="371"/>
    </location>
</feature>
<evidence type="ECO:0000256" key="4">
    <source>
        <dbReference type="ARBA" id="ARBA00022989"/>
    </source>
</evidence>
<dbReference type="RefSeq" id="XP_025345808.1">
    <property type="nucleotide sequence ID" value="XM_025494528.1"/>
</dbReference>
<keyword evidence="5 7" id="KW-0472">Membrane</keyword>
<evidence type="ECO:0000256" key="2">
    <source>
        <dbReference type="ARBA" id="ARBA00009824"/>
    </source>
</evidence>
<feature type="compositionally biased region" description="Basic and acidic residues" evidence="6">
    <location>
        <begin position="100"/>
        <end position="110"/>
    </location>
</feature>
<accession>A0A316U1B8</accession>
<dbReference type="PANTHER" id="PTHR17920:SF23">
    <property type="entry name" value="DUF726-DOMAIN-CONTAINING PROTEIN"/>
    <property type="match status" value="1"/>
</dbReference>
<feature type="compositionally biased region" description="Low complexity" evidence="6">
    <location>
        <begin position="85"/>
        <end position="99"/>
    </location>
</feature>
<dbReference type="EMBL" id="KZ819335">
    <property type="protein sequence ID" value="PWN18648.1"/>
    <property type="molecule type" value="Genomic_DNA"/>
</dbReference>
<dbReference type="GeneID" id="37016262"/>
<dbReference type="AlphaFoldDB" id="A0A316U1B8"/>
<evidence type="ECO:0000256" key="1">
    <source>
        <dbReference type="ARBA" id="ARBA00004141"/>
    </source>
</evidence>
<feature type="region of interest" description="Disordered" evidence="6">
    <location>
        <begin position="483"/>
        <end position="510"/>
    </location>
</feature>
<dbReference type="GO" id="GO:0016020">
    <property type="term" value="C:membrane"/>
    <property type="evidence" value="ECO:0007669"/>
    <property type="project" value="UniProtKB-SubCell"/>
</dbReference>
<evidence type="ECO:0000256" key="6">
    <source>
        <dbReference type="SAM" id="MobiDB-lite"/>
    </source>
</evidence>
<evidence type="ECO:0000313" key="8">
    <source>
        <dbReference type="EMBL" id="PWN18648.1"/>
    </source>
</evidence>
<dbReference type="Proteomes" id="UP000245942">
    <property type="component" value="Unassembled WGS sequence"/>
</dbReference>
<reference evidence="8 9" key="1">
    <citation type="journal article" date="2018" name="Mol. Biol. Evol.">
        <title>Broad Genomic Sampling Reveals a Smut Pathogenic Ancestry of the Fungal Clade Ustilaginomycotina.</title>
        <authorList>
            <person name="Kijpornyongpan T."/>
            <person name="Mondo S.J."/>
            <person name="Barry K."/>
            <person name="Sandor L."/>
            <person name="Lee J."/>
            <person name="Lipzen A."/>
            <person name="Pangilinan J."/>
            <person name="LaButti K."/>
            <person name="Hainaut M."/>
            <person name="Henrissat B."/>
            <person name="Grigoriev I.V."/>
            <person name="Spatafora J.W."/>
            <person name="Aime M.C."/>
        </authorList>
    </citation>
    <scope>NUCLEOTIDE SEQUENCE [LARGE SCALE GENOMIC DNA]</scope>
    <source>
        <strain evidence="8 9">MCA 4718</strain>
    </source>
</reference>
<protein>
    <submittedName>
        <fullName evidence="8">DUF726-domain-containing protein</fullName>
    </submittedName>
</protein>
<organism evidence="8 9">
    <name type="scientific">Pseudomicrostroma glucosiphilum</name>
    <dbReference type="NCBI Taxonomy" id="1684307"/>
    <lineage>
        <taxon>Eukaryota</taxon>
        <taxon>Fungi</taxon>
        <taxon>Dikarya</taxon>
        <taxon>Basidiomycota</taxon>
        <taxon>Ustilaginomycotina</taxon>
        <taxon>Exobasidiomycetes</taxon>
        <taxon>Microstromatales</taxon>
        <taxon>Microstromatales incertae sedis</taxon>
        <taxon>Pseudomicrostroma</taxon>
    </lineage>
</organism>
<comment type="similarity">
    <text evidence="2">Belongs to the TMCO4 family.</text>
</comment>
<gene>
    <name evidence="8" type="ORF">BCV69DRAFT_301129</name>
</gene>
<dbReference type="InterPro" id="IPR029058">
    <property type="entry name" value="AB_hydrolase_fold"/>
</dbReference>
<feature type="region of interest" description="Disordered" evidence="6">
    <location>
        <begin position="189"/>
        <end position="233"/>
    </location>
</feature>
<evidence type="ECO:0000256" key="5">
    <source>
        <dbReference type="ARBA" id="ARBA00023136"/>
    </source>
</evidence>
<feature type="region of interest" description="Disordered" evidence="6">
    <location>
        <begin position="47"/>
        <end position="111"/>
    </location>
</feature>
<name>A0A316U1B8_9BASI</name>
<proteinExistence type="inferred from homology"/>
<evidence type="ECO:0000256" key="7">
    <source>
        <dbReference type="SAM" id="Phobius"/>
    </source>
</evidence>
<dbReference type="Pfam" id="PF05277">
    <property type="entry name" value="DUF726"/>
    <property type="match status" value="1"/>
</dbReference>
<sequence>MEKLDLSSLKSYSPDWPHELRLAVCIATKYAQQRLCQRARASALGFGIGSGGSSARGGENGGKDEGDSAELNEDGTSRRQRKGGESAPPGEESSSTSSRAETEKQRKELVESWEEFASKHLGVAEETLPPGPLAYEEILEIGQGRPDSDAGSAGMEKEQRAWQLEAMGQETGGAFARLYPELVLRSDVEEEKARKAAQTEKAKGAEKERTRKLQEALQKAHKDGTVSDEKDKDVEDAALALASSSVTDEKDKQLSTLQLPEPLRVHRTGGALSSEASSSRGVEVYNDLLLIALGLGQYRSLEDGATMVFENEAVFGDEPLASSTNKVKTPATSGSTPDPSPAGLQAELAYQQQQRKAGLPNSAPSSASASGPVNTWNSFSKWADSSFKSVGNLFPPPAPGAKGTHADTASPQGSGSAGGSGGEKTARQQPSEFCHYDARARAMIFVASSALGLSGSDGQAAEKILAQTIYFIMKDAQSAAAKQGKDPLKHAKISTSAEEDEDSGGRTSWMNRAGTSAVAEHGRSNWKRWAAAGGGAAIGAGIIGLTGGLAAPLVLPALASLSGVALFASSGGIVLAAALFGIGGGGLAGYRVSRRLRGLESFEFKEVDTEARLAGVSIPSLHATICVSGIILEESQQLTSWQGVWASSKSQDVYIVSSEAKLMAQAGVDLRGYVFTYMKRALGQKAAEEAIKRTALAAFTALTLPLTVANTLGTALDSTFVRAKSKAYKKGLVLAEVLRAEVQGHRPVVLMGASLGCITILTALAELAKEPEVNSHLVDSVFLIGAPATTGKKTLTKARSIVGRRFVNAFSSKDMVCSVAAWLGMELSAEEIADGRAPRVMGSGPIWGVPGVENIDVSELVPSHFDLAEPDKLRLICERIGAIEG</sequence>
<dbReference type="SUPFAM" id="SSF53474">
    <property type="entry name" value="alpha/beta-Hydrolases"/>
    <property type="match status" value="1"/>
</dbReference>
<feature type="compositionally biased region" description="Gly residues" evidence="6">
    <location>
        <begin position="47"/>
        <end position="60"/>
    </location>
</feature>
<keyword evidence="3 7" id="KW-0812">Transmembrane</keyword>
<feature type="transmembrane region" description="Helical" evidence="7">
    <location>
        <begin position="529"/>
        <end position="555"/>
    </location>
</feature>
<keyword evidence="9" id="KW-1185">Reference proteome</keyword>
<dbReference type="PANTHER" id="PTHR17920">
    <property type="entry name" value="TRANSMEMBRANE AND COILED-COIL DOMAIN-CONTAINING PROTEIN 4 TMCO4"/>
    <property type="match status" value="1"/>
</dbReference>
<keyword evidence="4 7" id="KW-1133">Transmembrane helix</keyword>
<dbReference type="OrthoDB" id="277931at2759"/>
<comment type="subcellular location">
    <subcellularLocation>
        <location evidence="1">Membrane</location>
        <topology evidence="1">Multi-pass membrane protein</topology>
    </subcellularLocation>
</comment>
<dbReference type="InterPro" id="IPR007941">
    <property type="entry name" value="DUF726"/>
</dbReference>
<feature type="compositionally biased region" description="Polar residues" evidence="6">
    <location>
        <begin position="321"/>
        <end position="337"/>
    </location>
</feature>
<evidence type="ECO:0000313" key="9">
    <source>
        <dbReference type="Proteomes" id="UP000245942"/>
    </source>
</evidence>